<dbReference type="GO" id="GO:0005975">
    <property type="term" value="P:carbohydrate metabolic process"/>
    <property type="evidence" value="ECO:0007669"/>
    <property type="project" value="InterPro"/>
</dbReference>
<feature type="domain" description="PARG helical" evidence="5">
    <location>
        <begin position="79"/>
        <end position="198"/>
    </location>
</feature>
<evidence type="ECO:0000259" key="5">
    <source>
        <dbReference type="Pfam" id="PF20811"/>
    </source>
</evidence>
<comment type="caution">
    <text evidence="6">The sequence shown here is derived from an EMBL/GenBank/DDBJ whole genome shotgun (WGS) entry which is preliminary data.</text>
</comment>
<feature type="domain" description="PARG catalytic Macro" evidence="4">
    <location>
        <begin position="210"/>
        <end position="352"/>
    </location>
</feature>
<evidence type="ECO:0000256" key="2">
    <source>
        <dbReference type="ARBA" id="ARBA00012255"/>
    </source>
</evidence>
<dbReference type="InterPro" id="IPR046372">
    <property type="entry name" value="PARG_cat_C"/>
</dbReference>
<gene>
    <name evidence="6" type="ORF">PYX00_002229</name>
</gene>
<proteinExistence type="inferred from homology"/>
<dbReference type="GO" id="GO:0009225">
    <property type="term" value="P:nucleotide-sugar metabolic process"/>
    <property type="evidence" value="ECO:0007669"/>
    <property type="project" value="TreeGrafter"/>
</dbReference>
<sequence length="434" mass="49583">MALVILPCDLPHWYSLQKELTLLLTATTPKQLIDGMLKIHNMCKYVRNRFSTSTGLDPDEPEKTDPTIFHKLENFVTGLSPEEQNHFFNHTLRIMAKRALDLKKQKPPNGFHFSLQQQADKMEYRRSFLASLLSHSFFSTFPKRTVKTHPTLQDVNFTHFFKHLDQPIQRAKLQSFFHYFDLIGESDTDQPDCVSFSRQVMSGKQWLTIEDWLDSCLPLCPITVRNEGRIEEAETQCLRICFSSSRIGGTVLCEGSSQECTEFCTVPELICILASVEALEDNEVLIVKDAYQVTKIVSPREKTYIEKFDKPNKVSICCMDPENYTRLPLSQLEEDNLLRELNKALLGFRQGVIVPQQNTPKSTKSATVQRRLSPIGESFSSTPEQSPINVSIFSSSQSYIMSILHQIFVKLPKQHLADNLLSGRKLHSLTSTCN</sequence>
<dbReference type="EC" id="3.2.1.143" evidence="2"/>
<dbReference type="GO" id="GO:1990966">
    <property type="term" value="P:ATP generation from poly-ADP-D-ribose"/>
    <property type="evidence" value="ECO:0007669"/>
    <property type="project" value="TreeGrafter"/>
</dbReference>
<dbReference type="GO" id="GO:0004649">
    <property type="term" value="F:poly(ADP-ribose) glycohydrolase activity"/>
    <property type="evidence" value="ECO:0007669"/>
    <property type="project" value="UniProtKB-EC"/>
</dbReference>
<dbReference type="InterPro" id="IPR007724">
    <property type="entry name" value="Poly_GlycHdrlase"/>
</dbReference>
<protein>
    <recommendedName>
        <fullName evidence="2">poly(ADP-ribose) glycohydrolase</fullName>
        <ecNumber evidence="2">3.2.1.143</ecNumber>
    </recommendedName>
</protein>
<evidence type="ECO:0000256" key="1">
    <source>
        <dbReference type="ARBA" id="ARBA00009545"/>
    </source>
</evidence>
<comment type="similarity">
    <text evidence="1">Belongs to the poly(ADP-ribose) glycohydrolase family.</text>
</comment>
<dbReference type="GO" id="GO:0006282">
    <property type="term" value="P:regulation of DNA repair"/>
    <property type="evidence" value="ECO:0007669"/>
    <property type="project" value="InterPro"/>
</dbReference>
<dbReference type="GO" id="GO:0005634">
    <property type="term" value="C:nucleus"/>
    <property type="evidence" value="ECO:0007669"/>
    <property type="project" value="TreeGrafter"/>
</dbReference>
<dbReference type="PANTHER" id="PTHR12837:SF14">
    <property type="entry name" value="POLY(ADP-RIBOSE) GLYCOHYDROLASE"/>
    <property type="match status" value="1"/>
</dbReference>
<dbReference type="Pfam" id="PF20811">
    <property type="entry name" value="PARG_cat_N"/>
    <property type="match status" value="1"/>
</dbReference>
<dbReference type="Pfam" id="PF05028">
    <property type="entry name" value="PARG_cat_C"/>
    <property type="match status" value="1"/>
</dbReference>
<dbReference type="AlphaFoldDB" id="A0AAW2IFL9"/>
<dbReference type="EMBL" id="JARGDH010000001">
    <property type="protein sequence ID" value="KAL0281157.1"/>
    <property type="molecule type" value="Genomic_DNA"/>
</dbReference>
<accession>A0AAW2IFL9</accession>
<keyword evidence="3" id="KW-0378">Hydrolase</keyword>
<evidence type="ECO:0000256" key="3">
    <source>
        <dbReference type="ARBA" id="ARBA00022801"/>
    </source>
</evidence>
<dbReference type="PANTHER" id="PTHR12837">
    <property type="entry name" value="POLY ADP-RIBOSE GLYCOHYDROLASE"/>
    <property type="match status" value="1"/>
</dbReference>
<dbReference type="InterPro" id="IPR048362">
    <property type="entry name" value="PARG_helical"/>
</dbReference>
<evidence type="ECO:0000259" key="4">
    <source>
        <dbReference type="Pfam" id="PF05028"/>
    </source>
</evidence>
<name>A0AAW2IFL9_9NEOP</name>
<organism evidence="6">
    <name type="scientific">Menopon gallinae</name>
    <name type="common">poultry shaft louse</name>
    <dbReference type="NCBI Taxonomy" id="328185"/>
    <lineage>
        <taxon>Eukaryota</taxon>
        <taxon>Metazoa</taxon>
        <taxon>Ecdysozoa</taxon>
        <taxon>Arthropoda</taxon>
        <taxon>Hexapoda</taxon>
        <taxon>Insecta</taxon>
        <taxon>Pterygota</taxon>
        <taxon>Neoptera</taxon>
        <taxon>Paraneoptera</taxon>
        <taxon>Psocodea</taxon>
        <taxon>Troctomorpha</taxon>
        <taxon>Phthiraptera</taxon>
        <taxon>Amblycera</taxon>
        <taxon>Menoponidae</taxon>
        <taxon>Menopon</taxon>
    </lineage>
</organism>
<evidence type="ECO:0000313" key="6">
    <source>
        <dbReference type="EMBL" id="KAL0281157.1"/>
    </source>
</evidence>
<reference evidence="6" key="1">
    <citation type="journal article" date="2024" name="Gigascience">
        <title>Chromosome-level genome of the poultry shaft louse Menopon gallinae provides insight into the host-switching and adaptive evolution of parasitic lice.</title>
        <authorList>
            <person name="Xu Y."/>
            <person name="Ma L."/>
            <person name="Liu S."/>
            <person name="Liang Y."/>
            <person name="Liu Q."/>
            <person name="He Z."/>
            <person name="Tian L."/>
            <person name="Duan Y."/>
            <person name="Cai W."/>
            <person name="Li H."/>
            <person name="Song F."/>
        </authorList>
    </citation>
    <scope>NUCLEOTIDE SEQUENCE</scope>
    <source>
        <strain evidence="6">Cailab_2023a</strain>
    </source>
</reference>
<dbReference type="GO" id="GO:0005737">
    <property type="term" value="C:cytoplasm"/>
    <property type="evidence" value="ECO:0007669"/>
    <property type="project" value="TreeGrafter"/>
</dbReference>